<dbReference type="InterPro" id="IPR036388">
    <property type="entry name" value="WH-like_DNA-bd_sf"/>
</dbReference>
<evidence type="ECO:0000313" key="13">
    <source>
        <dbReference type="Proteomes" id="UP000037043"/>
    </source>
</evidence>
<keyword evidence="6" id="KW-0804">Transcription</keyword>
<name>A0A0L6ZA16_9CLOT</name>
<dbReference type="InterPro" id="IPR039420">
    <property type="entry name" value="WalR-like"/>
</dbReference>
<dbReference type="CDD" id="cd17574">
    <property type="entry name" value="REC_OmpR"/>
    <property type="match status" value="1"/>
</dbReference>
<dbReference type="Pfam" id="PF00486">
    <property type="entry name" value="Trans_reg_C"/>
    <property type="match status" value="1"/>
</dbReference>
<dbReference type="Gene3D" id="3.40.50.2300">
    <property type="match status" value="1"/>
</dbReference>
<dbReference type="CDD" id="cd00383">
    <property type="entry name" value="trans_reg_C"/>
    <property type="match status" value="1"/>
</dbReference>
<evidence type="ECO:0000256" key="4">
    <source>
        <dbReference type="ARBA" id="ARBA00023015"/>
    </source>
</evidence>
<protein>
    <recommendedName>
        <fullName evidence="1">Stage 0 sporulation protein A homolog</fullName>
    </recommendedName>
</protein>
<dbReference type="InterPro" id="IPR001867">
    <property type="entry name" value="OmpR/PhoB-type_DNA-bd"/>
</dbReference>
<dbReference type="Pfam" id="PF00072">
    <property type="entry name" value="Response_reg"/>
    <property type="match status" value="1"/>
</dbReference>
<feature type="modified residue" description="4-aspartylphosphate" evidence="8">
    <location>
        <position position="53"/>
    </location>
</feature>
<evidence type="ECO:0000256" key="7">
    <source>
        <dbReference type="ARBA" id="ARBA00024867"/>
    </source>
</evidence>
<dbReference type="SUPFAM" id="SSF46894">
    <property type="entry name" value="C-terminal effector domain of the bipartite response regulators"/>
    <property type="match status" value="1"/>
</dbReference>
<dbReference type="PROSITE" id="PS51755">
    <property type="entry name" value="OMPR_PHOB"/>
    <property type="match status" value="1"/>
</dbReference>
<dbReference type="Gene3D" id="1.10.10.10">
    <property type="entry name" value="Winged helix-like DNA-binding domain superfamily/Winged helix DNA-binding domain"/>
    <property type="match status" value="1"/>
</dbReference>
<evidence type="ECO:0000256" key="6">
    <source>
        <dbReference type="ARBA" id="ARBA00023163"/>
    </source>
</evidence>
<dbReference type="PANTHER" id="PTHR48111">
    <property type="entry name" value="REGULATOR OF RPOS"/>
    <property type="match status" value="1"/>
</dbReference>
<dbReference type="AlphaFoldDB" id="A0A0L6ZA16"/>
<dbReference type="GO" id="GO:0006355">
    <property type="term" value="P:regulation of DNA-templated transcription"/>
    <property type="evidence" value="ECO:0007669"/>
    <property type="project" value="InterPro"/>
</dbReference>
<keyword evidence="13" id="KW-1185">Reference proteome</keyword>
<dbReference type="FunFam" id="1.10.10.10:FF:000018">
    <property type="entry name" value="DNA-binding response regulator ResD"/>
    <property type="match status" value="1"/>
</dbReference>
<organism evidence="12 13">
    <name type="scientific">Clostridium homopropionicum DSM 5847</name>
    <dbReference type="NCBI Taxonomy" id="1121318"/>
    <lineage>
        <taxon>Bacteria</taxon>
        <taxon>Bacillati</taxon>
        <taxon>Bacillota</taxon>
        <taxon>Clostridia</taxon>
        <taxon>Eubacteriales</taxon>
        <taxon>Clostridiaceae</taxon>
        <taxon>Clostridium</taxon>
    </lineage>
</organism>
<dbReference type="FunFam" id="3.40.50.2300:FF:000001">
    <property type="entry name" value="DNA-binding response regulator PhoB"/>
    <property type="match status" value="1"/>
</dbReference>
<accession>A0A0L6ZA16</accession>
<dbReference type="SUPFAM" id="SSF52172">
    <property type="entry name" value="CheY-like"/>
    <property type="match status" value="1"/>
</dbReference>
<evidence type="ECO:0000256" key="5">
    <source>
        <dbReference type="ARBA" id="ARBA00023125"/>
    </source>
</evidence>
<dbReference type="GO" id="GO:0000976">
    <property type="term" value="F:transcription cis-regulatory region binding"/>
    <property type="evidence" value="ECO:0007669"/>
    <property type="project" value="TreeGrafter"/>
</dbReference>
<sequence>MENKRILIADDDREIVQLIAESLEDEGYSVLRAYDGKEVLTKLEEDIALVILDIMMPNMDGLEVCRRVRNDFSAPIILLSAKDRELDKIIGLEVGADDYVTKPFSLNELIARVNAHIRREKRNTSQGKGLSNVLVFKNMKINSETYEVFKDNTKIDLSTREFQILLYLAENRNKVLSREQIYDAVWGNSEFGDMNTVTVHIKNLRNKLDKENAFIKTVWGIGYKFVGGML</sequence>
<evidence type="ECO:0000256" key="3">
    <source>
        <dbReference type="ARBA" id="ARBA00023012"/>
    </source>
</evidence>
<dbReference type="EMBL" id="LHUR01000022">
    <property type="protein sequence ID" value="KOA19807.1"/>
    <property type="molecule type" value="Genomic_DNA"/>
</dbReference>
<dbReference type="GO" id="GO:0005829">
    <property type="term" value="C:cytosol"/>
    <property type="evidence" value="ECO:0007669"/>
    <property type="project" value="TreeGrafter"/>
</dbReference>
<evidence type="ECO:0000259" key="10">
    <source>
        <dbReference type="PROSITE" id="PS50110"/>
    </source>
</evidence>
<dbReference type="InterPro" id="IPR001789">
    <property type="entry name" value="Sig_transdc_resp-reg_receiver"/>
</dbReference>
<evidence type="ECO:0000256" key="1">
    <source>
        <dbReference type="ARBA" id="ARBA00018672"/>
    </source>
</evidence>
<evidence type="ECO:0000313" key="12">
    <source>
        <dbReference type="EMBL" id="KOA19807.1"/>
    </source>
</evidence>
<feature type="DNA-binding region" description="OmpR/PhoB-type" evidence="9">
    <location>
        <begin position="131"/>
        <end position="227"/>
    </location>
</feature>
<feature type="domain" description="Response regulatory" evidence="10">
    <location>
        <begin position="5"/>
        <end position="117"/>
    </location>
</feature>
<gene>
    <name evidence="12" type="primary">walR_3</name>
    <name evidence="12" type="ORF">CLHOM_18960</name>
</gene>
<keyword evidence="2 8" id="KW-0597">Phosphoprotein</keyword>
<evidence type="ECO:0000256" key="2">
    <source>
        <dbReference type="ARBA" id="ARBA00022553"/>
    </source>
</evidence>
<keyword evidence="4" id="KW-0805">Transcription regulation</keyword>
<dbReference type="Gene3D" id="6.10.250.690">
    <property type="match status" value="1"/>
</dbReference>
<evidence type="ECO:0000256" key="9">
    <source>
        <dbReference type="PROSITE-ProRule" id="PRU01091"/>
    </source>
</evidence>
<dbReference type="PROSITE" id="PS50110">
    <property type="entry name" value="RESPONSE_REGULATORY"/>
    <property type="match status" value="1"/>
</dbReference>
<evidence type="ECO:0000259" key="11">
    <source>
        <dbReference type="PROSITE" id="PS51755"/>
    </source>
</evidence>
<evidence type="ECO:0000256" key="8">
    <source>
        <dbReference type="PROSITE-ProRule" id="PRU00169"/>
    </source>
</evidence>
<dbReference type="InterPro" id="IPR016032">
    <property type="entry name" value="Sig_transdc_resp-reg_C-effctor"/>
</dbReference>
<reference evidence="13" key="1">
    <citation type="submission" date="2015-08" db="EMBL/GenBank/DDBJ databases">
        <title>Genome sequence of the strict anaerobe Clostridium homopropionicum LuHBu1 (DSM 5847T).</title>
        <authorList>
            <person name="Poehlein A."/>
            <person name="Beck M."/>
            <person name="Schiel-Bengelsdorf B."/>
            <person name="Bengelsdorf F.R."/>
            <person name="Daniel R."/>
            <person name="Duerre P."/>
        </authorList>
    </citation>
    <scope>NUCLEOTIDE SEQUENCE [LARGE SCALE GENOMIC DNA]</scope>
    <source>
        <strain evidence="13">DSM 5847</strain>
    </source>
</reference>
<dbReference type="SMART" id="SM00862">
    <property type="entry name" value="Trans_reg_C"/>
    <property type="match status" value="1"/>
</dbReference>
<keyword evidence="5 9" id="KW-0238">DNA-binding</keyword>
<keyword evidence="3" id="KW-0902">Two-component regulatory system</keyword>
<comment type="caution">
    <text evidence="12">The sequence shown here is derived from an EMBL/GenBank/DDBJ whole genome shotgun (WGS) entry which is preliminary data.</text>
</comment>
<feature type="domain" description="OmpR/PhoB-type" evidence="11">
    <location>
        <begin position="131"/>
        <end position="227"/>
    </location>
</feature>
<dbReference type="PATRIC" id="fig|1121318.3.peg.1913"/>
<dbReference type="STRING" id="36844.SAMN04488501_10297"/>
<dbReference type="GO" id="GO:0032993">
    <property type="term" value="C:protein-DNA complex"/>
    <property type="evidence" value="ECO:0007669"/>
    <property type="project" value="TreeGrafter"/>
</dbReference>
<proteinExistence type="predicted"/>
<dbReference type="RefSeq" id="WP_052221433.1">
    <property type="nucleotide sequence ID" value="NZ_LHUR01000022.1"/>
</dbReference>
<dbReference type="Proteomes" id="UP000037043">
    <property type="component" value="Unassembled WGS sequence"/>
</dbReference>
<dbReference type="PANTHER" id="PTHR48111:SF2">
    <property type="entry name" value="RESPONSE REGULATOR SAER"/>
    <property type="match status" value="1"/>
</dbReference>
<comment type="function">
    <text evidence="7">May play the central regulatory role in sporulation. It may be an element of the effector pathway responsible for the activation of sporulation genes in response to nutritional stress. Spo0A may act in concert with spo0H (a sigma factor) to control the expression of some genes that are critical to the sporulation process.</text>
</comment>
<dbReference type="GO" id="GO:0000156">
    <property type="term" value="F:phosphorelay response regulator activity"/>
    <property type="evidence" value="ECO:0007669"/>
    <property type="project" value="TreeGrafter"/>
</dbReference>
<dbReference type="SMART" id="SM00448">
    <property type="entry name" value="REC"/>
    <property type="match status" value="1"/>
</dbReference>
<dbReference type="InterPro" id="IPR011006">
    <property type="entry name" value="CheY-like_superfamily"/>
</dbReference>